<keyword evidence="4" id="KW-1185">Reference proteome</keyword>
<evidence type="ECO:0000256" key="1">
    <source>
        <dbReference type="SAM" id="Coils"/>
    </source>
</evidence>
<feature type="compositionally biased region" description="Basic and acidic residues" evidence="2">
    <location>
        <begin position="116"/>
        <end position="125"/>
    </location>
</feature>
<feature type="compositionally biased region" description="Low complexity" evidence="2">
    <location>
        <begin position="80"/>
        <end position="93"/>
    </location>
</feature>
<gene>
    <name evidence="3" type="ORF">ARB_06749</name>
</gene>
<dbReference type="Proteomes" id="UP000008866">
    <property type="component" value="Unassembled WGS sequence"/>
</dbReference>
<organism evidence="3 4">
    <name type="scientific">Arthroderma benhamiae (strain ATCC MYA-4681 / CBS 112371)</name>
    <name type="common">Trichophyton mentagrophytes</name>
    <dbReference type="NCBI Taxonomy" id="663331"/>
    <lineage>
        <taxon>Eukaryota</taxon>
        <taxon>Fungi</taxon>
        <taxon>Dikarya</taxon>
        <taxon>Ascomycota</taxon>
        <taxon>Pezizomycotina</taxon>
        <taxon>Eurotiomycetes</taxon>
        <taxon>Eurotiomycetidae</taxon>
        <taxon>Onygenales</taxon>
        <taxon>Arthrodermataceae</taxon>
        <taxon>Trichophyton</taxon>
    </lineage>
</organism>
<feature type="region of interest" description="Disordered" evidence="2">
    <location>
        <begin position="1"/>
        <end position="250"/>
    </location>
</feature>
<dbReference type="OMA" id="TEFSMHH"/>
<protein>
    <submittedName>
        <fullName evidence="3">Uncharacterized protein</fullName>
    </submittedName>
</protein>
<dbReference type="KEGG" id="abe:ARB_06749"/>
<evidence type="ECO:0000313" key="4">
    <source>
        <dbReference type="Proteomes" id="UP000008866"/>
    </source>
</evidence>
<feature type="compositionally biased region" description="Basic and acidic residues" evidence="2">
    <location>
        <begin position="206"/>
        <end position="224"/>
    </location>
</feature>
<comment type="caution">
    <text evidence="3">The sequence shown here is derived from an EMBL/GenBank/DDBJ whole genome shotgun (WGS) entry which is preliminary data.</text>
</comment>
<feature type="coiled-coil region" evidence="1">
    <location>
        <begin position="373"/>
        <end position="482"/>
    </location>
</feature>
<dbReference type="HOGENOM" id="CLU_460185_0_0_1"/>
<feature type="compositionally biased region" description="Acidic residues" evidence="2">
    <location>
        <begin position="151"/>
        <end position="163"/>
    </location>
</feature>
<dbReference type="eggNOG" id="ENOG502RQIA">
    <property type="taxonomic scope" value="Eukaryota"/>
</dbReference>
<feature type="compositionally biased region" description="Acidic residues" evidence="2">
    <location>
        <begin position="171"/>
        <end position="197"/>
    </location>
</feature>
<evidence type="ECO:0000256" key="2">
    <source>
        <dbReference type="SAM" id="MobiDB-lite"/>
    </source>
</evidence>
<name>D4ARK6_ARTBC</name>
<dbReference type="EMBL" id="ABSU01000006">
    <property type="protein sequence ID" value="EFE34349.1"/>
    <property type="molecule type" value="Genomic_DNA"/>
</dbReference>
<dbReference type="AlphaFoldDB" id="D4ARK6"/>
<accession>D4ARK6</accession>
<proteinExistence type="predicted"/>
<evidence type="ECO:0000313" key="3">
    <source>
        <dbReference type="EMBL" id="EFE34349.1"/>
    </source>
</evidence>
<dbReference type="GeneID" id="9520712"/>
<reference evidence="4" key="1">
    <citation type="journal article" date="2011" name="Genome Biol.">
        <title>Comparative and functional genomics provide insights into the pathogenicity of dermatophytic fungi.</title>
        <authorList>
            <person name="Burmester A."/>
            <person name="Shelest E."/>
            <person name="Gloeckner G."/>
            <person name="Heddergott C."/>
            <person name="Schindler S."/>
            <person name="Staib P."/>
            <person name="Heidel A."/>
            <person name="Felder M."/>
            <person name="Petzold A."/>
            <person name="Szafranski K."/>
            <person name="Feuermann M."/>
            <person name="Pedruzzi I."/>
            <person name="Priebe S."/>
            <person name="Groth M."/>
            <person name="Winkler R."/>
            <person name="Li W."/>
            <person name="Kniemeyer O."/>
            <person name="Schroeckh V."/>
            <person name="Hertweck C."/>
            <person name="Hube B."/>
            <person name="White T.C."/>
            <person name="Platzer M."/>
            <person name="Guthke R."/>
            <person name="Heitman J."/>
            <person name="Woestemeyer J."/>
            <person name="Zipfel P.F."/>
            <person name="Monod M."/>
            <person name="Brakhage A.A."/>
        </authorList>
    </citation>
    <scope>NUCLEOTIDE SEQUENCE [LARGE SCALE GENOMIC DNA]</scope>
    <source>
        <strain evidence="4">ATCC MYA-4681 / CBS 112371</strain>
    </source>
</reference>
<feature type="compositionally biased region" description="Basic residues" evidence="2">
    <location>
        <begin position="1"/>
        <end position="13"/>
    </location>
</feature>
<sequence length="604" mass="68140">MTTKGRHRDKWHHWASSPRHAPTSTVRSLVSRMKSKLSPPDSTKMGAADSICEEPSPRDMSTCSKEEIETSEEGPGIEGVPSTPAISTASSSVDIGNSTMVSPFSPPDRACSTTPSEERCTKQDVEGSSGSPSPSADLDGDDVFGPSEPEPQGEPENDQEPEESGEKENAAEVEGDSNEEVPVEEDLEAELEEDLDYATDTGASSEFKEIPKEDSVDDERYSDKEADEEGKEEDGGNEEREQEEEMIPSREVDFLLENAEVTRRNDLAALQDEFDDEIRYLADERNQLLTEKMFWQTKFVTAIKGREKQRSRASSLTEDNSRMDAINKMLQREMGLIQDIIDKQYKEMSEIKSNCLGTVAQLTQACEVTKAYIDKAKEENMKTAKELAILRKVVMKIRQPSKKLTEFSMHHDFKQALEVNQELKSKAEAQQEELDKLQAQLAERDAKIENLQASNTKLEEQLDNLETYNAKYMNKLEEASRSLTYYQKSLLQARDKETQLNDRLATALGEWASKKKKFKNELLECRAKLQLKDTMINALHGQSSIYLENWKETINMLSEKSKGDELSVKLADCLQETLDRNEALEIELGELREKTLTVLNQSLS</sequence>
<dbReference type="RefSeq" id="XP_003014989.1">
    <property type="nucleotide sequence ID" value="XM_003014943.1"/>
</dbReference>
<keyword evidence="1" id="KW-0175">Coiled coil</keyword>